<dbReference type="Proteomes" id="UP001140096">
    <property type="component" value="Unassembled WGS sequence"/>
</dbReference>
<sequence>MPADVRSSSHYEGSFMAAVVRVDRLSSDKVEWGSSEFEVTWVANDPLSPSTISAGETAGTRPVGKVAPDATASGSMAPPKDVRDFDAIFGVGGSWAAKSLRIFPEIQRMCKEQQTGDVSRIQMLAVTTDDRYAAIVNGDTVRVLGSKAEGIRNISVIGTMSLGHHIYSEMLAHI</sequence>
<organism evidence="1 2">
    <name type="scientific">Coemansia furcata</name>
    <dbReference type="NCBI Taxonomy" id="417177"/>
    <lineage>
        <taxon>Eukaryota</taxon>
        <taxon>Fungi</taxon>
        <taxon>Fungi incertae sedis</taxon>
        <taxon>Zoopagomycota</taxon>
        <taxon>Kickxellomycotina</taxon>
        <taxon>Kickxellomycetes</taxon>
        <taxon>Kickxellales</taxon>
        <taxon>Kickxellaceae</taxon>
        <taxon>Coemansia</taxon>
    </lineage>
</organism>
<reference evidence="1" key="1">
    <citation type="submission" date="2022-07" db="EMBL/GenBank/DDBJ databases">
        <title>Phylogenomic reconstructions and comparative analyses of Kickxellomycotina fungi.</title>
        <authorList>
            <person name="Reynolds N.K."/>
            <person name="Stajich J.E."/>
            <person name="Barry K."/>
            <person name="Grigoriev I.V."/>
            <person name="Crous P."/>
            <person name="Smith M.E."/>
        </authorList>
    </citation>
    <scope>NUCLEOTIDE SEQUENCE</scope>
    <source>
        <strain evidence="1">CBS 102833</strain>
    </source>
</reference>
<keyword evidence="2" id="KW-1185">Reference proteome</keyword>
<name>A0ACC1LGT3_9FUNG</name>
<comment type="caution">
    <text evidence="1">The sequence shown here is derived from an EMBL/GenBank/DDBJ whole genome shotgun (WGS) entry which is preliminary data.</text>
</comment>
<dbReference type="EMBL" id="JANBUP010001203">
    <property type="protein sequence ID" value="KAJ2807430.1"/>
    <property type="molecule type" value="Genomic_DNA"/>
</dbReference>
<evidence type="ECO:0000313" key="1">
    <source>
        <dbReference type="EMBL" id="KAJ2807430.1"/>
    </source>
</evidence>
<proteinExistence type="predicted"/>
<evidence type="ECO:0000313" key="2">
    <source>
        <dbReference type="Proteomes" id="UP001140096"/>
    </source>
</evidence>
<protein>
    <submittedName>
        <fullName evidence="1">Uncharacterized protein</fullName>
    </submittedName>
</protein>
<accession>A0ACC1LGT3</accession>
<gene>
    <name evidence="1" type="ORF">H4S07_003592</name>
</gene>